<gene>
    <name evidence="2" type="ORF">TWF730_001457</name>
</gene>
<feature type="compositionally biased region" description="Basic and acidic residues" evidence="1">
    <location>
        <begin position="1"/>
        <end position="13"/>
    </location>
</feature>
<dbReference type="Proteomes" id="UP001373714">
    <property type="component" value="Unassembled WGS sequence"/>
</dbReference>
<evidence type="ECO:0008006" key="4">
    <source>
        <dbReference type="Google" id="ProtNLM"/>
    </source>
</evidence>
<proteinExistence type="predicted"/>
<reference evidence="2 3" key="1">
    <citation type="submission" date="2019-10" db="EMBL/GenBank/DDBJ databases">
        <authorList>
            <person name="Palmer J.M."/>
        </authorList>
    </citation>
    <scope>NUCLEOTIDE SEQUENCE [LARGE SCALE GENOMIC DNA]</scope>
    <source>
        <strain evidence="2 3">TWF730</strain>
    </source>
</reference>
<evidence type="ECO:0000256" key="1">
    <source>
        <dbReference type="SAM" id="MobiDB-lite"/>
    </source>
</evidence>
<keyword evidence="3" id="KW-1185">Reference proteome</keyword>
<feature type="region of interest" description="Disordered" evidence="1">
    <location>
        <begin position="1"/>
        <end position="69"/>
    </location>
</feature>
<sequence>MAEKIDIKAKEVSPEAEPQVKSTTPEPEPEPIKATSIVEKTQEDPKPKAPTSPAAERESSGFTPVQTPLIATVDRRRAREDTPVTIDPKTIGKIRSPNFAQFRGGLGSSSSGKKLRKDLEMSGTPSATPTKNRYAPPVNKADFELDICAKIGAIQWDSDDD</sequence>
<feature type="region of interest" description="Disordered" evidence="1">
    <location>
        <begin position="99"/>
        <end position="137"/>
    </location>
</feature>
<dbReference type="EMBL" id="JAVHNS010000010">
    <property type="protein sequence ID" value="KAK6341976.1"/>
    <property type="molecule type" value="Genomic_DNA"/>
</dbReference>
<accession>A0AAV9UIM7</accession>
<evidence type="ECO:0000313" key="3">
    <source>
        <dbReference type="Proteomes" id="UP001373714"/>
    </source>
</evidence>
<dbReference type="AlphaFoldDB" id="A0AAV9UIM7"/>
<organism evidence="2 3">
    <name type="scientific">Orbilia blumenaviensis</name>
    <dbReference type="NCBI Taxonomy" id="1796055"/>
    <lineage>
        <taxon>Eukaryota</taxon>
        <taxon>Fungi</taxon>
        <taxon>Dikarya</taxon>
        <taxon>Ascomycota</taxon>
        <taxon>Pezizomycotina</taxon>
        <taxon>Orbiliomycetes</taxon>
        <taxon>Orbiliales</taxon>
        <taxon>Orbiliaceae</taxon>
        <taxon>Orbilia</taxon>
    </lineage>
</organism>
<comment type="caution">
    <text evidence="2">The sequence shown here is derived from an EMBL/GenBank/DDBJ whole genome shotgun (WGS) entry which is preliminary data.</text>
</comment>
<name>A0AAV9UIM7_9PEZI</name>
<evidence type="ECO:0000313" key="2">
    <source>
        <dbReference type="EMBL" id="KAK6341976.1"/>
    </source>
</evidence>
<protein>
    <recommendedName>
        <fullName evidence="4">PEST proteolytic signal-containing nuclear protein</fullName>
    </recommendedName>
</protein>